<gene>
    <name evidence="1" type="ORF">PUN28_004771</name>
</gene>
<evidence type="ECO:0000313" key="1">
    <source>
        <dbReference type="EMBL" id="KAL0125921.1"/>
    </source>
</evidence>
<dbReference type="Proteomes" id="UP001430953">
    <property type="component" value="Unassembled WGS sequence"/>
</dbReference>
<evidence type="ECO:0000313" key="2">
    <source>
        <dbReference type="Proteomes" id="UP001430953"/>
    </source>
</evidence>
<sequence length="102" mass="12125">MQRARSVAPRCVPILTRTHTRACTHAATIFDVKTRRKNPSQTDRCEICGRDRVKISAHRRPCLNVHRTGAKPTHDRIFQLRVIKRKKKDREREKRMRLRFPT</sequence>
<keyword evidence="2" id="KW-1185">Reference proteome</keyword>
<dbReference type="AlphaFoldDB" id="A0AAW2GF79"/>
<name>A0AAW2GF79_9HYME</name>
<evidence type="ECO:0008006" key="3">
    <source>
        <dbReference type="Google" id="ProtNLM"/>
    </source>
</evidence>
<organism evidence="1 2">
    <name type="scientific">Cardiocondyla obscurior</name>
    <dbReference type="NCBI Taxonomy" id="286306"/>
    <lineage>
        <taxon>Eukaryota</taxon>
        <taxon>Metazoa</taxon>
        <taxon>Ecdysozoa</taxon>
        <taxon>Arthropoda</taxon>
        <taxon>Hexapoda</taxon>
        <taxon>Insecta</taxon>
        <taxon>Pterygota</taxon>
        <taxon>Neoptera</taxon>
        <taxon>Endopterygota</taxon>
        <taxon>Hymenoptera</taxon>
        <taxon>Apocrita</taxon>
        <taxon>Aculeata</taxon>
        <taxon>Formicoidea</taxon>
        <taxon>Formicidae</taxon>
        <taxon>Myrmicinae</taxon>
        <taxon>Cardiocondyla</taxon>
    </lineage>
</organism>
<reference evidence="1 2" key="1">
    <citation type="submission" date="2023-03" db="EMBL/GenBank/DDBJ databases">
        <title>High recombination rates correlate with genetic variation in Cardiocondyla obscurior ants.</title>
        <authorList>
            <person name="Errbii M."/>
        </authorList>
    </citation>
    <scope>NUCLEOTIDE SEQUENCE [LARGE SCALE GENOMIC DNA]</scope>
    <source>
        <strain evidence="1">Alpha-2009</strain>
        <tissue evidence="1">Whole body</tissue>
    </source>
</reference>
<accession>A0AAW2GF79</accession>
<comment type="caution">
    <text evidence="1">The sequence shown here is derived from an EMBL/GenBank/DDBJ whole genome shotgun (WGS) entry which is preliminary data.</text>
</comment>
<dbReference type="EMBL" id="JADYXP020000004">
    <property type="protein sequence ID" value="KAL0125921.1"/>
    <property type="molecule type" value="Genomic_DNA"/>
</dbReference>
<protein>
    <recommendedName>
        <fullName evidence="3">Secreted protein</fullName>
    </recommendedName>
</protein>
<proteinExistence type="predicted"/>